<keyword evidence="4 8" id="KW-0812">Transmembrane</keyword>
<keyword evidence="14" id="KW-1185">Reference proteome</keyword>
<feature type="domain" description="TonB-dependent receptor-like beta-barrel" evidence="11">
    <location>
        <begin position="411"/>
        <end position="917"/>
    </location>
</feature>
<evidence type="ECO:0000259" key="12">
    <source>
        <dbReference type="Pfam" id="PF07715"/>
    </source>
</evidence>
<keyword evidence="7 8" id="KW-0998">Cell outer membrane</keyword>
<dbReference type="GeneID" id="94726097"/>
<evidence type="ECO:0000256" key="3">
    <source>
        <dbReference type="ARBA" id="ARBA00022452"/>
    </source>
</evidence>
<dbReference type="Proteomes" id="UP001576708">
    <property type="component" value="Unassembled WGS sequence"/>
</dbReference>
<comment type="similarity">
    <text evidence="8 9">Belongs to the TonB-dependent receptor family.</text>
</comment>
<proteinExistence type="inferred from homology"/>
<keyword evidence="6 8" id="KW-0472">Membrane</keyword>
<dbReference type="Pfam" id="PF07715">
    <property type="entry name" value="Plug"/>
    <property type="match status" value="1"/>
</dbReference>
<name>A0ABV4VP21_9GAMM</name>
<keyword evidence="2 8" id="KW-0813">Transport</keyword>
<dbReference type="PANTHER" id="PTHR47234:SF2">
    <property type="entry name" value="TONB-DEPENDENT RECEPTOR"/>
    <property type="match status" value="1"/>
</dbReference>
<dbReference type="EMBL" id="JBHFGU010000009">
    <property type="protein sequence ID" value="MFB2621932.1"/>
    <property type="molecule type" value="Genomic_DNA"/>
</dbReference>
<evidence type="ECO:0000313" key="14">
    <source>
        <dbReference type="Proteomes" id="UP001576708"/>
    </source>
</evidence>
<evidence type="ECO:0000256" key="9">
    <source>
        <dbReference type="RuleBase" id="RU003357"/>
    </source>
</evidence>
<keyword evidence="13" id="KW-0675">Receptor</keyword>
<evidence type="ECO:0000256" key="5">
    <source>
        <dbReference type="ARBA" id="ARBA00023077"/>
    </source>
</evidence>
<feature type="domain" description="TonB-dependent receptor plug" evidence="12">
    <location>
        <begin position="60"/>
        <end position="172"/>
    </location>
</feature>
<dbReference type="InterPro" id="IPR036942">
    <property type="entry name" value="Beta-barrel_TonB_sf"/>
</dbReference>
<dbReference type="Gene3D" id="2.40.170.20">
    <property type="entry name" value="TonB-dependent receptor, beta-barrel domain"/>
    <property type="match status" value="1"/>
</dbReference>
<dbReference type="RefSeq" id="WP_220056982.1">
    <property type="nucleotide sequence ID" value="NZ_CP080412.1"/>
</dbReference>
<dbReference type="PROSITE" id="PS52016">
    <property type="entry name" value="TONB_DEPENDENT_REC_3"/>
    <property type="match status" value="1"/>
</dbReference>
<reference evidence="13 14" key="1">
    <citation type="submission" date="2024-09" db="EMBL/GenBank/DDBJ databases">
        <authorList>
            <person name="Zhang Y."/>
        </authorList>
    </citation>
    <scope>NUCLEOTIDE SEQUENCE [LARGE SCALE GENOMIC DNA]</scope>
    <source>
        <strain evidence="13 14">ZJ318</strain>
    </source>
</reference>
<organism evidence="13 14">
    <name type="scientific">Shewanella mangrovisoli</name>
    <dbReference type="NCBI Taxonomy" id="2864211"/>
    <lineage>
        <taxon>Bacteria</taxon>
        <taxon>Pseudomonadati</taxon>
        <taxon>Pseudomonadota</taxon>
        <taxon>Gammaproteobacteria</taxon>
        <taxon>Alteromonadales</taxon>
        <taxon>Shewanellaceae</taxon>
        <taxon>Shewanella</taxon>
    </lineage>
</organism>
<feature type="chain" id="PRO_5046948124" evidence="10">
    <location>
        <begin position="31"/>
        <end position="951"/>
    </location>
</feature>
<dbReference type="InterPro" id="IPR039426">
    <property type="entry name" value="TonB-dep_rcpt-like"/>
</dbReference>
<gene>
    <name evidence="13" type="ORF">ACE02W_19120</name>
</gene>
<dbReference type="SUPFAM" id="SSF56935">
    <property type="entry name" value="Porins"/>
    <property type="match status" value="1"/>
</dbReference>
<keyword evidence="10" id="KW-0732">Signal</keyword>
<evidence type="ECO:0000256" key="2">
    <source>
        <dbReference type="ARBA" id="ARBA00022448"/>
    </source>
</evidence>
<evidence type="ECO:0000256" key="1">
    <source>
        <dbReference type="ARBA" id="ARBA00004571"/>
    </source>
</evidence>
<comment type="subcellular location">
    <subcellularLocation>
        <location evidence="1 8">Cell outer membrane</location>
        <topology evidence="1 8">Multi-pass membrane protein</topology>
    </subcellularLocation>
</comment>
<dbReference type="InterPro" id="IPR012910">
    <property type="entry name" value="Plug_dom"/>
</dbReference>
<dbReference type="Pfam" id="PF00593">
    <property type="entry name" value="TonB_dep_Rec_b-barrel"/>
    <property type="match status" value="1"/>
</dbReference>
<dbReference type="InterPro" id="IPR000531">
    <property type="entry name" value="Beta-barrel_TonB"/>
</dbReference>
<sequence>MAIESYLTKAVRVALVASTASIMFGASAYAAEDAPGANKKEEVERIAVTGSRIIREGAIAPTPVTVITGEELLSTGVTNIGEALNQLPALGSTYSLANSGRFIGTSGLNLLDLRNMGTDRTLVLVDGRRHVASSSGTSSVDINTIPSTWVEKVEVITGGASAIYGADAVTGVVNFILKKHVTGLDVSTTLGTAEDSNFTKKRFSVSYGTDFDNGRGNIAGAFEYSGQNQLKAFDRDQTATSFASITNSNRPNGDENDPAYPDKILTPNAGHYRISNAGTFNLNGWKTFNPDGSIKDVYIGPNSDGGYCADCDYTNLNQFVELQPEFDRYNFNVKGNYAISDDMNFYAEGKYVRSKSHDMFQPAFFFFNPVNTISIDNAFIQDDLRDLMTANGKTSLTINRFMTDLGLRLEDDTRETQRYVVGLEGNILEDWSYDVFATYGQTDLERVNRNNLVYANYENALDSILVDGVAVCRDEAARAAGCVPVNIFGDGQASQGARDYINTTSTGSSVIKQTVLGGSVTNSALFDLPAGAVGFSAGVEYRKEESEVFEPDNAEGTFFNVLGEDKGDFDVKEVFAEISVPLLSDLPLIRQLDAELAARYANYSTIGSATTWKAGLSWEVYDDLRIRSTYSEAIRAPNISELFGAQSQNFFNVDDSCKSSELDNLANSELRRQNCAALGIPTSFDSDYDSASVDGFSGGNRDLKAEESTSYTIGGVFQPSFVDGLVLTVDYWNIKIDDAISAVSAQDIIDKCVDSPSGVDNEYCALITRDPNSHEITSIRQYALNISSLEAAGIDFDIGYNFELFGGDLRSNLIATKLLKRRDYSFQDEPDVYENYVGVVGTPEWQANLTFNYSWNSWQATWRTRFIEGVSLYTDQELAVNANPNSLLSYGDYYISDMGIGYNFDNGIELKVGVDNLFNKDLPYGSTGTTAGSAAYDNIGRFFYTTISFSL</sequence>
<dbReference type="PANTHER" id="PTHR47234">
    <property type="match status" value="1"/>
</dbReference>
<comment type="caution">
    <text evidence="13">The sequence shown here is derived from an EMBL/GenBank/DDBJ whole genome shotgun (WGS) entry which is preliminary data.</text>
</comment>
<accession>A0ABV4VP21</accession>
<evidence type="ECO:0000256" key="7">
    <source>
        <dbReference type="ARBA" id="ARBA00023237"/>
    </source>
</evidence>
<dbReference type="InterPro" id="IPR037066">
    <property type="entry name" value="Plug_dom_sf"/>
</dbReference>
<evidence type="ECO:0000259" key="11">
    <source>
        <dbReference type="Pfam" id="PF00593"/>
    </source>
</evidence>
<protein>
    <submittedName>
        <fullName evidence="13">TonB-dependent receptor domain-containing protein</fullName>
    </submittedName>
</protein>
<evidence type="ECO:0000313" key="13">
    <source>
        <dbReference type="EMBL" id="MFB2621932.1"/>
    </source>
</evidence>
<evidence type="ECO:0000256" key="6">
    <source>
        <dbReference type="ARBA" id="ARBA00023136"/>
    </source>
</evidence>
<evidence type="ECO:0000256" key="4">
    <source>
        <dbReference type="ARBA" id="ARBA00022692"/>
    </source>
</evidence>
<evidence type="ECO:0000256" key="8">
    <source>
        <dbReference type="PROSITE-ProRule" id="PRU01360"/>
    </source>
</evidence>
<dbReference type="Gene3D" id="2.170.130.10">
    <property type="entry name" value="TonB-dependent receptor, plug domain"/>
    <property type="match status" value="1"/>
</dbReference>
<keyword evidence="3 8" id="KW-1134">Transmembrane beta strand</keyword>
<feature type="signal peptide" evidence="10">
    <location>
        <begin position="1"/>
        <end position="30"/>
    </location>
</feature>
<keyword evidence="5 9" id="KW-0798">TonB box</keyword>
<evidence type="ECO:0000256" key="10">
    <source>
        <dbReference type="SAM" id="SignalP"/>
    </source>
</evidence>